<name>A0ABX2FKF3_9PSEU</name>
<keyword evidence="1" id="KW-1133">Transmembrane helix</keyword>
<evidence type="ECO:0000313" key="3">
    <source>
        <dbReference type="Proteomes" id="UP000763557"/>
    </source>
</evidence>
<organism evidence="2 3">
    <name type="scientific">Kibdelosporangium persicum</name>
    <dbReference type="NCBI Taxonomy" id="2698649"/>
    <lineage>
        <taxon>Bacteria</taxon>
        <taxon>Bacillati</taxon>
        <taxon>Actinomycetota</taxon>
        <taxon>Actinomycetes</taxon>
        <taxon>Pseudonocardiales</taxon>
        <taxon>Pseudonocardiaceae</taxon>
        <taxon>Kibdelosporangium</taxon>
    </lineage>
</organism>
<keyword evidence="1" id="KW-0812">Transmembrane</keyword>
<evidence type="ECO:0000256" key="1">
    <source>
        <dbReference type="SAM" id="Phobius"/>
    </source>
</evidence>
<feature type="transmembrane region" description="Helical" evidence="1">
    <location>
        <begin position="238"/>
        <end position="262"/>
    </location>
</feature>
<dbReference type="Proteomes" id="UP000763557">
    <property type="component" value="Unassembled WGS sequence"/>
</dbReference>
<dbReference type="EMBL" id="JAAATY010000058">
    <property type="protein sequence ID" value="NRN71300.1"/>
    <property type="molecule type" value="Genomic_DNA"/>
</dbReference>
<keyword evidence="3" id="KW-1185">Reference proteome</keyword>
<accession>A0ABX2FKF3</accession>
<proteinExistence type="predicted"/>
<reference evidence="2 3" key="1">
    <citation type="submission" date="2020-01" db="EMBL/GenBank/DDBJ databases">
        <title>Kibdelosporangium persica a novel Actinomycetes from a hot desert in Iran.</title>
        <authorList>
            <person name="Safaei N."/>
            <person name="Zaburannyi N."/>
            <person name="Mueller R."/>
            <person name="Wink J."/>
        </authorList>
    </citation>
    <scope>NUCLEOTIDE SEQUENCE [LARGE SCALE GENOMIC DNA]</scope>
    <source>
        <strain evidence="2 3">4NS15</strain>
    </source>
</reference>
<gene>
    <name evidence="2" type="ORF">GC106_85760</name>
</gene>
<comment type="caution">
    <text evidence="2">The sequence shown here is derived from an EMBL/GenBank/DDBJ whole genome shotgun (WGS) entry which is preliminary data.</text>
</comment>
<keyword evidence="1" id="KW-0472">Membrane</keyword>
<protein>
    <submittedName>
        <fullName evidence="2">Uncharacterized protein</fullName>
    </submittedName>
</protein>
<evidence type="ECO:0000313" key="2">
    <source>
        <dbReference type="EMBL" id="NRN71300.1"/>
    </source>
</evidence>
<sequence length="429" mass="44546">MRLIRLGNETSAVGADVRAALASWGRGEGVVGGVALIGCRPPDCPDAVDAIVILPRGILVVVGVDLPDPAMRLDAPVNGQWKVDGWPLVRSDGAVNPAAEAVQAATAVVARLQAQRAEPVPVGTVIAVGPYVSRVSQPTSDLARGIRILHPEPTTLLTAARELAVYERRCSPQRANAILAALAPDHPPLSTEDLMAEGFANSADPGLAAASTLLIPRVAPDAPRPVSAVRPAPKQLGWLPVTAVLLVGLLMVVGIIVAIAAAGDEPQTTEGPTTSVTVAQQAGQVVDGVPYTPKGTVTDTDCPARAFGDMQVWLQANRCVSLTRARYESTAGNEPIAVLVADLTFQDATVADAFLKLAAAPGTGSITDPSVQGTPWPDDRRPIFESAAYQAKQTGSQVRIVQVVWLDKAATPDDPDLLAAATRSLNLPA</sequence>
<dbReference type="RefSeq" id="WP_173142486.1">
    <property type="nucleotide sequence ID" value="NZ_CBCSGW010000074.1"/>
</dbReference>